<feature type="region of interest" description="Disordered" evidence="1">
    <location>
        <begin position="1"/>
        <end position="23"/>
    </location>
</feature>
<protein>
    <submittedName>
        <fullName evidence="2">Uncharacterized protein</fullName>
    </submittedName>
</protein>
<reference evidence="2" key="1">
    <citation type="journal article" date="2014" name="Int. J. Syst. Evol. Microbiol.">
        <title>Complete genome sequence of Corynebacterium casei LMG S-19264T (=DSM 44701T), isolated from a smear-ripened cheese.</title>
        <authorList>
            <consortium name="US DOE Joint Genome Institute (JGI-PGF)"/>
            <person name="Walter F."/>
            <person name="Albersmeier A."/>
            <person name="Kalinowski J."/>
            <person name="Ruckert C."/>
        </authorList>
    </citation>
    <scope>NUCLEOTIDE SEQUENCE</scope>
    <source>
        <strain evidence="2">CGMCC 4.7201</strain>
    </source>
</reference>
<dbReference type="AlphaFoldDB" id="A0A917ZWS7"/>
<gene>
    <name evidence="2" type="ORF">GCM10012280_58900</name>
</gene>
<keyword evidence="3" id="KW-1185">Reference proteome</keyword>
<feature type="compositionally biased region" description="Low complexity" evidence="1">
    <location>
        <begin position="1"/>
        <end position="11"/>
    </location>
</feature>
<accession>A0A917ZWS7</accession>
<evidence type="ECO:0000313" key="3">
    <source>
        <dbReference type="Proteomes" id="UP000641932"/>
    </source>
</evidence>
<organism evidence="2 3">
    <name type="scientific">Wenjunlia tyrosinilytica</name>
    <dbReference type="NCBI Taxonomy" id="1544741"/>
    <lineage>
        <taxon>Bacteria</taxon>
        <taxon>Bacillati</taxon>
        <taxon>Actinomycetota</taxon>
        <taxon>Actinomycetes</taxon>
        <taxon>Kitasatosporales</taxon>
        <taxon>Streptomycetaceae</taxon>
        <taxon>Wenjunlia</taxon>
    </lineage>
</organism>
<dbReference type="EMBL" id="BMMS01000033">
    <property type="protein sequence ID" value="GGO97330.1"/>
    <property type="molecule type" value="Genomic_DNA"/>
</dbReference>
<reference evidence="2" key="2">
    <citation type="submission" date="2020-09" db="EMBL/GenBank/DDBJ databases">
        <authorList>
            <person name="Sun Q."/>
            <person name="Zhou Y."/>
        </authorList>
    </citation>
    <scope>NUCLEOTIDE SEQUENCE</scope>
    <source>
        <strain evidence="2">CGMCC 4.7201</strain>
    </source>
</reference>
<name>A0A917ZWS7_9ACTN</name>
<sequence length="82" mass="7779">MSEESGASSSGDGEGEAQPGVSVIAAAPSDVSGHLVTPVRPIVPWPVRLLPGSVGGAPGARAAGPAPVPQRSGAVGTIQTGG</sequence>
<proteinExistence type="predicted"/>
<evidence type="ECO:0000256" key="1">
    <source>
        <dbReference type="SAM" id="MobiDB-lite"/>
    </source>
</evidence>
<feature type="region of interest" description="Disordered" evidence="1">
    <location>
        <begin position="55"/>
        <end position="82"/>
    </location>
</feature>
<dbReference type="Proteomes" id="UP000641932">
    <property type="component" value="Unassembled WGS sequence"/>
</dbReference>
<evidence type="ECO:0000313" key="2">
    <source>
        <dbReference type="EMBL" id="GGO97330.1"/>
    </source>
</evidence>
<comment type="caution">
    <text evidence="2">The sequence shown here is derived from an EMBL/GenBank/DDBJ whole genome shotgun (WGS) entry which is preliminary data.</text>
</comment>